<sequence length="90" mass="10007">MDDLDLGARLFCETCRAGATDYNSADCSLASASRRRLVFVSLLPLLPLLPLLLLLLSQIALFLSRMTCAWLVRDLITSTLDDEAARVKRH</sequence>
<gene>
    <name evidence="2" type="ORF">OLEA9_A105110</name>
</gene>
<comment type="caution">
    <text evidence="2">The sequence shown here is derived from an EMBL/GenBank/DDBJ whole genome shotgun (WGS) entry which is preliminary data.</text>
</comment>
<proteinExistence type="predicted"/>
<feature type="non-terminal residue" evidence="2">
    <location>
        <position position="90"/>
    </location>
</feature>
<evidence type="ECO:0000256" key="1">
    <source>
        <dbReference type="SAM" id="Phobius"/>
    </source>
</evidence>
<dbReference type="Proteomes" id="UP000594638">
    <property type="component" value="Unassembled WGS sequence"/>
</dbReference>
<keyword evidence="1" id="KW-0812">Transmembrane</keyword>
<keyword evidence="1" id="KW-1133">Transmembrane helix</keyword>
<name>A0A8S0UKK6_OLEEU</name>
<keyword evidence="3" id="KW-1185">Reference proteome</keyword>
<protein>
    <submittedName>
        <fullName evidence="2">Uncharacterized protein</fullName>
    </submittedName>
</protein>
<accession>A0A8S0UKK6</accession>
<dbReference type="Gramene" id="OE9A105110T1">
    <property type="protein sequence ID" value="OE9A105110C1"/>
    <property type="gene ID" value="OE9A105110"/>
</dbReference>
<keyword evidence="1" id="KW-0472">Membrane</keyword>
<reference evidence="2 3" key="1">
    <citation type="submission" date="2019-12" db="EMBL/GenBank/DDBJ databases">
        <authorList>
            <person name="Alioto T."/>
            <person name="Alioto T."/>
            <person name="Gomez Garrido J."/>
        </authorList>
    </citation>
    <scope>NUCLEOTIDE SEQUENCE [LARGE SCALE GENOMIC DNA]</scope>
</reference>
<evidence type="ECO:0000313" key="3">
    <source>
        <dbReference type="Proteomes" id="UP000594638"/>
    </source>
</evidence>
<organism evidence="2 3">
    <name type="scientific">Olea europaea subsp. europaea</name>
    <dbReference type="NCBI Taxonomy" id="158383"/>
    <lineage>
        <taxon>Eukaryota</taxon>
        <taxon>Viridiplantae</taxon>
        <taxon>Streptophyta</taxon>
        <taxon>Embryophyta</taxon>
        <taxon>Tracheophyta</taxon>
        <taxon>Spermatophyta</taxon>
        <taxon>Magnoliopsida</taxon>
        <taxon>eudicotyledons</taxon>
        <taxon>Gunneridae</taxon>
        <taxon>Pentapetalae</taxon>
        <taxon>asterids</taxon>
        <taxon>lamiids</taxon>
        <taxon>Lamiales</taxon>
        <taxon>Oleaceae</taxon>
        <taxon>Oleeae</taxon>
        <taxon>Olea</taxon>
    </lineage>
</organism>
<dbReference type="EMBL" id="CACTIH010008919">
    <property type="protein sequence ID" value="CAA3019454.1"/>
    <property type="molecule type" value="Genomic_DNA"/>
</dbReference>
<evidence type="ECO:0000313" key="2">
    <source>
        <dbReference type="EMBL" id="CAA3019454.1"/>
    </source>
</evidence>
<dbReference type="AlphaFoldDB" id="A0A8S0UKK6"/>
<feature type="transmembrane region" description="Helical" evidence="1">
    <location>
        <begin position="38"/>
        <end position="63"/>
    </location>
</feature>